<feature type="modified residue" description="4-aspartylphosphate" evidence="6">
    <location>
        <position position="47"/>
    </location>
</feature>
<protein>
    <submittedName>
        <fullName evidence="10">Response regulator transcription factor</fullName>
    </submittedName>
</protein>
<evidence type="ECO:0000259" key="8">
    <source>
        <dbReference type="PROSITE" id="PS50110"/>
    </source>
</evidence>
<dbReference type="InterPro" id="IPR039420">
    <property type="entry name" value="WalR-like"/>
</dbReference>
<keyword evidence="11" id="KW-1185">Reference proteome</keyword>
<dbReference type="SUPFAM" id="SSF46894">
    <property type="entry name" value="C-terminal effector domain of the bipartite response regulators"/>
    <property type="match status" value="1"/>
</dbReference>
<proteinExistence type="predicted"/>
<dbReference type="Gene3D" id="6.10.250.690">
    <property type="match status" value="1"/>
</dbReference>
<feature type="DNA-binding region" description="OmpR/PhoB-type" evidence="7">
    <location>
        <begin position="121"/>
        <end position="219"/>
    </location>
</feature>
<dbReference type="Pfam" id="PF00486">
    <property type="entry name" value="Trans_reg_C"/>
    <property type="match status" value="1"/>
</dbReference>
<evidence type="ECO:0000256" key="4">
    <source>
        <dbReference type="ARBA" id="ARBA00023125"/>
    </source>
</evidence>
<keyword evidence="1 6" id="KW-0597">Phosphoprotein</keyword>
<evidence type="ECO:0000313" key="10">
    <source>
        <dbReference type="EMBL" id="MBD3917406.1"/>
    </source>
</evidence>
<evidence type="ECO:0000313" key="11">
    <source>
        <dbReference type="Proteomes" id="UP000609346"/>
    </source>
</evidence>
<dbReference type="Pfam" id="PF00072">
    <property type="entry name" value="Response_reg"/>
    <property type="match status" value="1"/>
</dbReference>
<dbReference type="InterPro" id="IPR001867">
    <property type="entry name" value="OmpR/PhoB-type_DNA-bd"/>
</dbReference>
<keyword evidence="2" id="KW-0902">Two-component regulatory system</keyword>
<feature type="domain" description="OmpR/PhoB-type" evidence="9">
    <location>
        <begin position="121"/>
        <end position="219"/>
    </location>
</feature>
<dbReference type="SUPFAM" id="SSF52172">
    <property type="entry name" value="CheY-like"/>
    <property type="match status" value="1"/>
</dbReference>
<dbReference type="InterPro" id="IPR011006">
    <property type="entry name" value="CheY-like_superfamily"/>
</dbReference>
<dbReference type="PROSITE" id="PS50110">
    <property type="entry name" value="RESPONSE_REGULATORY"/>
    <property type="match status" value="1"/>
</dbReference>
<dbReference type="PANTHER" id="PTHR48111:SF2">
    <property type="entry name" value="RESPONSE REGULATOR SAER"/>
    <property type="match status" value="1"/>
</dbReference>
<dbReference type="Gene3D" id="3.40.50.2300">
    <property type="match status" value="1"/>
</dbReference>
<evidence type="ECO:0000256" key="3">
    <source>
        <dbReference type="ARBA" id="ARBA00023015"/>
    </source>
</evidence>
<evidence type="ECO:0000256" key="2">
    <source>
        <dbReference type="ARBA" id="ARBA00023012"/>
    </source>
</evidence>
<evidence type="ECO:0000256" key="7">
    <source>
        <dbReference type="PROSITE-ProRule" id="PRU01091"/>
    </source>
</evidence>
<dbReference type="EMBL" id="JACXZA010000001">
    <property type="protein sequence ID" value="MBD3917406.1"/>
    <property type="molecule type" value="Genomic_DNA"/>
</dbReference>
<evidence type="ECO:0000256" key="1">
    <source>
        <dbReference type="ARBA" id="ARBA00022553"/>
    </source>
</evidence>
<dbReference type="InterPro" id="IPR001789">
    <property type="entry name" value="Sig_transdc_resp-reg_receiver"/>
</dbReference>
<name>A0ABR8MQU0_9BACL</name>
<accession>A0ABR8MQU0</accession>
<keyword evidence="4 7" id="KW-0238">DNA-binding</keyword>
<feature type="domain" description="Response regulatory" evidence="8">
    <location>
        <begin position="1"/>
        <end position="111"/>
    </location>
</feature>
<evidence type="ECO:0000259" key="9">
    <source>
        <dbReference type="PROSITE" id="PS51755"/>
    </source>
</evidence>
<comment type="caution">
    <text evidence="10">The sequence shown here is derived from an EMBL/GenBank/DDBJ whole genome shotgun (WGS) entry which is preliminary data.</text>
</comment>
<sequence>MVVDDDEEIVSLLTDYLEINGYFVVAAKNGKQALEKATGQLDLILLDIGLPDLDGLEVCARIREHVSCPILFLTAKVEELDKINAFRTGGDDYIEKPFSIRELGARIEAHLRRERRKANKQRSIFEGGIVVDYGGKKVLVNGEQIQLSKKEYEIVELLSINAGQVFDRERIYERVWGFEKEGDSGVIMEHIRKIRKKLAEHTDRTIIDTVWGVGYLWNG</sequence>
<gene>
    <name evidence="10" type="ORF">H8B09_01465</name>
</gene>
<dbReference type="Gene3D" id="1.10.10.10">
    <property type="entry name" value="Winged helix-like DNA-binding domain superfamily/Winged helix DNA-binding domain"/>
    <property type="match status" value="1"/>
</dbReference>
<keyword evidence="5" id="KW-0804">Transcription</keyword>
<dbReference type="CDD" id="cd00383">
    <property type="entry name" value="trans_reg_C"/>
    <property type="match status" value="1"/>
</dbReference>
<dbReference type="InterPro" id="IPR016032">
    <property type="entry name" value="Sig_transdc_resp-reg_C-effctor"/>
</dbReference>
<dbReference type="SMART" id="SM00448">
    <property type="entry name" value="REC"/>
    <property type="match status" value="1"/>
</dbReference>
<keyword evidence="3" id="KW-0805">Transcription regulation</keyword>
<dbReference type="PANTHER" id="PTHR48111">
    <property type="entry name" value="REGULATOR OF RPOS"/>
    <property type="match status" value="1"/>
</dbReference>
<dbReference type="PROSITE" id="PS51755">
    <property type="entry name" value="OMPR_PHOB"/>
    <property type="match status" value="1"/>
</dbReference>
<evidence type="ECO:0000256" key="5">
    <source>
        <dbReference type="ARBA" id="ARBA00023163"/>
    </source>
</evidence>
<dbReference type="Proteomes" id="UP000609346">
    <property type="component" value="Unassembled WGS sequence"/>
</dbReference>
<dbReference type="InterPro" id="IPR036388">
    <property type="entry name" value="WH-like_DNA-bd_sf"/>
</dbReference>
<evidence type="ECO:0000256" key="6">
    <source>
        <dbReference type="PROSITE-ProRule" id="PRU00169"/>
    </source>
</evidence>
<organism evidence="10 11">
    <name type="scientific">Paenibacillus terricola</name>
    <dbReference type="NCBI Taxonomy" id="2763503"/>
    <lineage>
        <taxon>Bacteria</taxon>
        <taxon>Bacillati</taxon>
        <taxon>Bacillota</taxon>
        <taxon>Bacilli</taxon>
        <taxon>Bacillales</taxon>
        <taxon>Paenibacillaceae</taxon>
        <taxon>Paenibacillus</taxon>
    </lineage>
</organism>
<dbReference type="SMART" id="SM00862">
    <property type="entry name" value="Trans_reg_C"/>
    <property type="match status" value="1"/>
</dbReference>
<reference evidence="10 11" key="1">
    <citation type="submission" date="2020-09" db="EMBL/GenBank/DDBJ databases">
        <title>Paenibacillus sp. strain PR3 16S rRNA gene Genome sequencing and assembly.</title>
        <authorList>
            <person name="Kim J."/>
        </authorList>
    </citation>
    <scope>NUCLEOTIDE SEQUENCE [LARGE SCALE GENOMIC DNA]</scope>
    <source>
        <strain evidence="10 11">PR3</strain>
    </source>
</reference>